<comment type="caution">
    <text evidence="1">The sequence shown here is derived from an EMBL/GenBank/DDBJ whole genome shotgun (WGS) entry which is preliminary data.</text>
</comment>
<proteinExistence type="predicted"/>
<accession>A0A0A2DGM5</accession>
<evidence type="ECO:0000313" key="2">
    <source>
        <dbReference type="Proteomes" id="UP000030145"/>
    </source>
</evidence>
<sequence length="82" mass="8881">MGWFQLITVARWLERFNECAGAKAVWESLGNRFNSGRGAAVVAVAAFPVFGFRRSPMVGWDAQRSAMSSAEGADRNPLSAST</sequence>
<dbReference type="EMBL" id="JRVJ01000017">
    <property type="protein sequence ID" value="KGM18333.1"/>
    <property type="molecule type" value="Genomic_DNA"/>
</dbReference>
<protein>
    <submittedName>
        <fullName evidence="1">Uncharacterized protein</fullName>
    </submittedName>
</protein>
<keyword evidence="2" id="KW-1185">Reference proteome</keyword>
<dbReference type="AlphaFoldDB" id="A0A0A2DGM5"/>
<dbReference type="Proteomes" id="UP000030145">
    <property type="component" value="Unassembled WGS sequence"/>
</dbReference>
<evidence type="ECO:0000313" key="1">
    <source>
        <dbReference type="EMBL" id="KGM18333.1"/>
    </source>
</evidence>
<name>A0A0A2DGM5_9CORY</name>
<reference evidence="1 2" key="1">
    <citation type="submission" date="2014-10" db="EMBL/GenBank/DDBJ databases">
        <title>Whole Genome sequence of Corynebacterium auriscanis strain CIP 106629.</title>
        <authorList>
            <person name="Hassan S.S."/>
            <person name="Jamal S.B."/>
            <person name="Tiwari S."/>
            <person name="Oliveira L.D.C."/>
            <person name="Souza F."/>
            <person name="Mariano D.C."/>
            <person name="Almeida S."/>
            <person name="Dorella F."/>
            <person name="Pereira F."/>
            <person name="Carvalho A."/>
            <person name="Leal C.A."/>
            <person name="Soares S.D.C."/>
            <person name="Figueiredo H.C."/>
            <person name="Silva A."/>
            <person name="Azevedo V.A."/>
        </authorList>
    </citation>
    <scope>NUCLEOTIDE SEQUENCE [LARGE SCALE GENOMIC DNA]</scope>
    <source>
        <strain evidence="1 2">CIP 106629</strain>
    </source>
</reference>
<organism evidence="1 2">
    <name type="scientific">Corynebacterium auriscanis</name>
    <dbReference type="NCBI Taxonomy" id="99807"/>
    <lineage>
        <taxon>Bacteria</taxon>
        <taxon>Bacillati</taxon>
        <taxon>Actinomycetota</taxon>
        <taxon>Actinomycetes</taxon>
        <taxon>Mycobacteriales</taxon>
        <taxon>Corynebacteriaceae</taxon>
        <taxon>Corynebacterium</taxon>
    </lineage>
</organism>
<gene>
    <name evidence="1" type="ORF">MA47_08300</name>
</gene>